<evidence type="ECO:0000256" key="1">
    <source>
        <dbReference type="ARBA" id="ARBA00007989"/>
    </source>
</evidence>
<evidence type="ECO:0000259" key="2">
    <source>
        <dbReference type="SMART" id="SM00099"/>
    </source>
</evidence>
<evidence type="ECO:0000313" key="3">
    <source>
        <dbReference type="EMBL" id="JAS49147.1"/>
    </source>
</evidence>
<dbReference type="EMBL" id="GECZ01012718">
    <property type="protein sequence ID" value="JAS57051.1"/>
    <property type="molecule type" value="Transcribed_RNA"/>
</dbReference>
<reference evidence="4" key="1">
    <citation type="submission" date="2015-11" db="EMBL/GenBank/DDBJ databases">
        <title>De novo transcriptome assembly of four potential Pierce s Disease insect vectors from Arizona vineyards.</title>
        <authorList>
            <person name="Tassone E.E."/>
        </authorList>
    </citation>
    <scope>NUCLEOTIDE SEQUENCE</scope>
</reference>
<dbReference type="SMART" id="SM00099">
    <property type="entry name" value="btg1"/>
    <property type="match status" value="1"/>
</dbReference>
<evidence type="ECO:0000313" key="5">
    <source>
        <dbReference type="EMBL" id="JAS62912.1"/>
    </source>
</evidence>
<dbReference type="EMBL" id="GECZ01020622">
    <property type="protein sequence ID" value="JAS49147.1"/>
    <property type="molecule type" value="Transcribed_RNA"/>
</dbReference>
<dbReference type="PANTHER" id="PTHR22978:SF22">
    <property type="entry name" value="BTG FAMILY PROTEIN"/>
    <property type="match status" value="1"/>
</dbReference>
<dbReference type="PANTHER" id="PTHR22978">
    <property type="entry name" value="B-CELL TRANSLOCATION GENE"/>
    <property type="match status" value="1"/>
</dbReference>
<proteinExistence type="inferred from homology"/>
<protein>
    <recommendedName>
        <fullName evidence="2">Anti-proliferative protein domain-containing protein</fullName>
    </recommendedName>
</protein>
<dbReference type="InterPro" id="IPR036054">
    <property type="entry name" value="BTG-like_sf"/>
</dbReference>
<gene>
    <name evidence="3" type="ORF">g.25364</name>
    <name evidence="6" type="ORF">g.25365</name>
    <name evidence="5" type="ORF">g.25366</name>
    <name evidence="4" type="ORF">g.25367</name>
</gene>
<dbReference type="AlphaFoldDB" id="A0A1B6G3U2"/>
<feature type="domain" description="Anti-proliferative protein" evidence="2">
    <location>
        <begin position="1"/>
        <end position="111"/>
    </location>
</feature>
<dbReference type="GO" id="GO:0005634">
    <property type="term" value="C:nucleus"/>
    <property type="evidence" value="ECO:0007669"/>
    <property type="project" value="TreeGrafter"/>
</dbReference>
<dbReference type="SUPFAM" id="SSF160696">
    <property type="entry name" value="BTG domain-like"/>
    <property type="match status" value="1"/>
</dbReference>
<sequence length="161" mass="18428">MLIEITSAAEFLVRLLAGQHQVKKLNEAQLASFKGSLISLLKSRYQNHWFPEYPNRGSAYRCIRINTKMDPIVAQACNATGCSANSLRALFPHELTLWIDPEEVSYRFGENGSICVLYDKENKEEQVITVSTVIPPPRQSPELYLDPRQMEPIDPMTDFYY</sequence>
<organism evidence="4">
    <name type="scientific">Cuerna arida</name>
    <dbReference type="NCBI Taxonomy" id="1464854"/>
    <lineage>
        <taxon>Eukaryota</taxon>
        <taxon>Metazoa</taxon>
        <taxon>Ecdysozoa</taxon>
        <taxon>Arthropoda</taxon>
        <taxon>Hexapoda</taxon>
        <taxon>Insecta</taxon>
        <taxon>Pterygota</taxon>
        <taxon>Neoptera</taxon>
        <taxon>Paraneoptera</taxon>
        <taxon>Hemiptera</taxon>
        <taxon>Auchenorrhyncha</taxon>
        <taxon>Membracoidea</taxon>
        <taxon>Cicadellidae</taxon>
        <taxon>Cicadellinae</taxon>
        <taxon>Proconiini</taxon>
        <taxon>Cuerna</taxon>
    </lineage>
</organism>
<dbReference type="InterPro" id="IPR033332">
    <property type="entry name" value="BTG"/>
</dbReference>
<name>A0A1B6G3U2_9HEMI</name>
<dbReference type="Pfam" id="PF07742">
    <property type="entry name" value="BTG"/>
    <property type="match status" value="1"/>
</dbReference>
<dbReference type="InterPro" id="IPR002087">
    <property type="entry name" value="Anti_prolifrtn"/>
</dbReference>
<dbReference type="Gene3D" id="3.90.640.90">
    <property type="entry name" value="Anti-proliferative protein, N-terminal domain"/>
    <property type="match status" value="1"/>
</dbReference>
<comment type="similarity">
    <text evidence="1">Belongs to the BTG family.</text>
</comment>
<dbReference type="GO" id="GO:0005737">
    <property type="term" value="C:cytoplasm"/>
    <property type="evidence" value="ECO:0007669"/>
    <property type="project" value="TreeGrafter"/>
</dbReference>
<dbReference type="GO" id="GO:0008285">
    <property type="term" value="P:negative regulation of cell population proliferation"/>
    <property type="evidence" value="ECO:0007669"/>
    <property type="project" value="TreeGrafter"/>
</dbReference>
<dbReference type="PRINTS" id="PR00310">
    <property type="entry name" value="ANTIPRLFBTG1"/>
</dbReference>
<evidence type="ECO:0000313" key="6">
    <source>
        <dbReference type="EMBL" id="JAS67435.1"/>
    </source>
</evidence>
<accession>A0A1B6G3U2</accession>
<evidence type="ECO:0000313" key="4">
    <source>
        <dbReference type="EMBL" id="JAS57051.1"/>
    </source>
</evidence>
<dbReference type="EMBL" id="GECZ01002334">
    <property type="protein sequence ID" value="JAS67435.1"/>
    <property type="molecule type" value="Transcribed_RNA"/>
</dbReference>
<dbReference type="EMBL" id="GECZ01006857">
    <property type="protein sequence ID" value="JAS62912.1"/>
    <property type="molecule type" value="Transcribed_RNA"/>
</dbReference>